<evidence type="ECO:0000256" key="10">
    <source>
        <dbReference type="RuleBase" id="RU366074"/>
    </source>
</evidence>
<dbReference type="EMBL" id="VOGB01000005">
    <property type="protein sequence ID" value="MQM73377.1"/>
    <property type="molecule type" value="Genomic_DNA"/>
</dbReference>
<reference evidence="12" key="1">
    <citation type="journal article" date="2020" name="Appl. Environ. Microbiol.">
        <title>Medium-Chain Fatty Acid Synthesis by 'Candidatus Weimeria bifida' gen. nov., sp. nov., and 'Candidatus Pseudoramibacter fermentans' sp. nov.</title>
        <authorList>
            <person name="Scarborough M.J."/>
            <person name="Myers K.S."/>
            <person name="Donohue T.J."/>
            <person name="Noguera D.R."/>
        </authorList>
    </citation>
    <scope>NUCLEOTIDE SEQUENCE</scope>
    <source>
        <strain evidence="12">EUB1.1</strain>
    </source>
</reference>
<comment type="pathway">
    <text evidence="1 10">Lipid metabolism; fatty acid biosynthesis.</text>
</comment>
<evidence type="ECO:0000256" key="7">
    <source>
        <dbReference type="ARBA" id="ARBA00048508"/>
    </source>
</evidence>
<dbReference type="Pfam" id="PF13561">
    <property type="entry name" value="adh_short_C2"/>
    <property type="match status" value="1"/>
</dbReference>
<dbReference type="Proteomes" id="UP000473648">
    <property type="component" value="Unassembled WGS sequence"/>
</dbReference>
<keyword evidence="13" id="KW-1185">Reference proteome</keyword>
<evidence type="ECO:0000259" key="11">
    <source>
        <dbReference type="SMART" id="SM00822"/>
    </source>
</evidence>
<keyword evidence="10" id="KW-0276">Fatty acid metabolism</keyword>
<feature type="binding site" evidence="9">
    <location>
        <position position="193"/>
    </location>
    <ligand>
        <name>NADP(+)</name>
        <dbReference type="ChEBI" id="CHEBI:58349"/>
    </ligand>
</feature>
<evidence type="ECO:0000256" key="4">
    <source>
        <dbReference type="ARBA" id="ARBA00022857"/>
    </source>
</evidence>
<dbReference type="NCBIfam" id="NF005559">
    <property type="entry name" value="PRK07231.1"/>
    <property type="match status" value="1"/>
</dbReference>
<keyword evidence="10" id="KW-0443">Lipid metabolism</keyword>
<comment type="caution">
    <text evidence="12">The sequence shown here is derived from an EMBL/GenBank/DDBJ whole genome shotgun (WGS) entry which is preliminary data.</text>
</comment>
<keyword evidence="4 9" id="KW-0521">NADP</keyword>
<dbReference type="GO" id="GO:0008202">
    <property type="term" value="P:steroid metabolic process"/>
    <property type="evidence" value="ECO:0007669"/>
    <property type="project" value="UniProtKB-KW"/>
</dbReference>
<evidence type="ECO:0000256" key="9">
    <source>
        <dbReference type="PIRSR" id="PIRSR611284-2"/>
    </source>
</evidence>
<dbReference type="InterPro" id="IPR011284">
    <property type="entry name" value="3oxo_ACP_reduc"/>
</dbReference>
<dbReference type="InterPro" id="IPR036291">
    <property type="entry name" value="NAD(P)-bd_dom_sf"/>
</dbReference>
<organism evidence="12 13">
    <name type="scientific">Candidatus Pseudoramibacter fermentans</name>
    <dbReference type="NCBI Taxonomy" id="2594427"/>
    <lineage>
        <taxon>Bacteria</taxon>
        <taxon>Bacillati</taxon>
        <taxon>Bacillota</taxon>
        <taxon>Clostridia</taxon>
        <taxon>Eubacteriales</taxon>
        <taxon>Eubacteriaceae</taxon>
        <taxon>Pseudoramibacter</taxon>
    </lineage>
</organism>
<keyword evidence="5 10" id="KW-0560">Oxidoreductase</keyword>
<proteinExistence type="inferred from homology"/>
<dbReference type="AlphaFoldDB" id="A0A6L5GT22"/>
<dbReference type="GO" id="GO:0004316">
    <property type="term" value="F:3-oxoacyl-[acyl-carrier-protein] reductase (NADPH) activity"/>
    <property type="evidence" value="ECO:0007669"/>
    <property type="project" value="UniProtKB-UniRule"/>
</dbReference>
<comment type="similarity">
    <text evidence="2 10">Belongs to the short-chain dehydrogenases/reductases (SDR) family.</text>
</comment>
<dbReference type="SMART" id="SM00822">
    <property type="entry name" value="PKS_KR"/>
    <property type="match status" value="1"/>
</dbReference>
<dbReference type="UniPathway" id="UPA00094"/>
<protein>
    <recommendedName>
        <fullName evidence="3 10">3-oxoacyl-[acyl-carrier-protein] reductase</fullName>
        <ecNumber evidence="3 10">1.1.1.100</ecNumber>
    </recommendedName>
</protein>
<dbReference type="PANTHER" id="PTHR42879">
    <property type="entry name" value="3-OXOACYL-(ACYL-CARRIER-PROTEIN) REDUCTASE"/>
    <property type="match status" value="1"/>
</dbReference>
<dbReference type="InterPro" id="IPR050259">
    <property type="entry name" value="SDR"/>
</dbReference>
<dbReference type="Gene3D" id="3.40.50.720">
    <property type="entry name" value="NAD(P)-binding Rossmann-like Domain"/>
    <property type="match status" value="1"/>
</dbReference>
<evidence type="ECO:0000256" key="3">
    <source>
        <dbReference type="ARBA" id="ARBA00012948"/>
    </source>
</evidence>
<feature type="binding site" evidence="9">
    <location>
        <begin position="160"/>
        <end position="164"/>
    </location>
    <ligand>
        <name>NADP(+)</name>
        <dbReference type="ChEBI" id="CHEBI:58349"/>
    </ligand>
</feature>
<feature type="domain" description="Ketoreductase" evidence="11">
    <location>
        <begin position="9"/>
        <end position="191"/>
    </location>
</feature>
<dbReference type="EC" id="1.1.1.100" evidence="3 10"/>
<dbReference type="SUPFAM" id="SSF51735">
    <property type="entry name" value="NAD(P)-binding Rossmann-fold domains"/>
    <property type="match status" value="1"/>
</dbReference>
<evidence type="ECO:0000313" key="12">
    <source>
        <dbReference type="EMBL" id="MQM73377.1"/>
    </source>
</evidence>
<evidence type="ECO:0000256" key="8">
    <source>
        <dbReference type="PIRSR" id="PIRSR611284-1"/>
    </source>
</evidence>
<evidence type="ECO:0000256" key="2">
    <source>
        <dbReference type="ARBA" id="ARBA00006484"/>
    </source>
</evidence>
<evidence type="ECO:0000256" key="5">
    <source>
        <dbReference type="ARBA" id="ARBA00023002"/>
    </source>
</evidence>
<dbReference type="InterPro" id="IPR020904">
    <property type="entry name" value="Sc_DH/Rdtase_CS"/>
</dbReference>
<evidence type="ECO:0000256" key="1">
    <source>
        <dbReference type="ARBA" id="ARBA00005194"/>
    </source>
</evidence>
<dbReference type="PANTHER" id="PTHR42879:SF2">
    <property type="entry name" value="3-OXOACYL-[ACYL-CARRIER-PROTEIN] REDUCTASE FABG"/>
    <property type="match status" value="1"/>
</dbReference>
<feature type="binding site" evidence="9">
    <location>
        <begin position="15"/>
        <end position="18"/>
    </location>
    <ligand>
        <name>NADP(+)</name>
        <dbReference type="ChEBI" id="CHEBI:58349"/>
    </ligand>
</feature>
<dbReference type="GO" id="GO:0051287">
    <property type="term" value="F:NAD binding"/>
    <property type="evidence" value="ECO:0007669"/>
    <property type="project" value="UniProtKB-UniRule"/>
</dbReference>
<evidence type="ECO:0000256" key="6">
    <source>
        <dbReference type="ARBA" id="ARBA00023221"/>
    </source>
</evidence>
<comment type="function">
    <text evidence="10">Catalyzes the NADPH-dependent reduction of beta-ketoacyl-ACP substrates to beta-hydroxyacyl-ACP products, the first reductive step in the elongation cycle of fatty acid biosynthesis.</text>
</comment>
<comment type="subunit">
    <text evidence="10">Homotetramer.</text>
</comment>
<feature type="binding site" evidence="9">
    <location>
        <position position="95"/>
    </location>
    <ligand>
        <name>NADP(+)</name>
        <dbReference type="ChEBI" id="CHEBI:58349"/>
    </ligand>
</feature>
<feature type="active site" description="Proton acceptor" evidence="8">
    <location>
        <position position="160"/>
    </location>
</feature>
<sequence>MKKETNANPIVLVTGGSRGIGRATCLAFAKAGYDVAVNYAGNQAAAEDTAQACRELNPEGKVAVYAADVADADAVDAMFKAVKADFGALDVLVNNAGITRDNLIALTKPEDFDAVVATDLRGVFLCMKAASRIMMRQRHGRIINVSSVVGLRGNAGQVSYSAAKAGVVGMTKSLAKELGRRNITVNAVAPGFIQTDMTGALDDKQKAAATQNIPLNRLGTPEDIAGVIAFLASDAAAYITGQVLPVDGGMAI</sequence>
<dbReference type="NCBIfam" id="TIGR01830">
    <property type="entry name" value="3oxo_ACP_reduc"/>
    <property type="match status" value="1"/>
</dbReference>
<dbReference type="PRINTS" id="PR00081">
    <property type="entry name" value="GDHRDH"/>
</dbReference>
<name>A0A6L5GT22_9FIRM</name>
<dbReference type="InterPro" id="IPR002347">
    <property type="entry name" value="SDR_fam"/>
</dbReference>
<dbReference type="InterPro" id="IPR057326">
    <property type="entry name" value="KR_dom"/>
</dbReference>
<evidence type="ECO:0000313" key="13">
    <source>
        <dbReference type="Proteomes" id="UP000473648"/>
    </source>
</evidence>
<dbReference type="CDD" id="cd05333">
    <property type="entry name" value="BKR_SDR_c"/>
    <property type="match status" value="1"/>
</dbReference>
<dbReference type="PROSITE" id="PS00061">
    <property type="entry name" value="ADH_SHORT"/>
    <property type="match status" value="1"/>
</dbReference>
<keyword evidence="10" id="KW-0275">Fatty acid biosynthesis</keyword>
<comment type="catalytic activity">
    <reaction evidence="7 10">
        <text>a (3R)-hydroxyacyl-[ACP] + NADP(+) = a 3-oxoacyl-[ACP] + NADPH + H(+)</text>
        <dbReference type="Rhea" id="RHEA:17397"/>
        <dbReference type="Rhea" id="RHEA-COMP:9916"/>
        <dbReference type="Rhea" id="RHEA-COMP:9945"/>
        <dbReference type="ChEBI" id="CHEBI:15378"/>
        <dbReference type="ChEBI" id="CHEBI:57783"/>
        <dbReference type="ChEBI" id="CHEBI:58349"/>
        <dbReference type="ChEBI" id="CHEBI:78776"/>
        <dbReference type="ChEBI" id="CHEBI:78827"/>
        <dbReference type="EC" id="1.1.1.100"/>
    </reaction>
</comment>
<keyword evidence="10" id="KW-0444">Lipid biosynthesis</keyword>
<dbReference type="PRINTS" id="PR00080">
    <property type="entry name" value="SDRFAMILY"/>
</dbReference>
<keyword evidence="6" id="KW-0753">Steroid metabolism</keyword>
<dbReference type="NCBIfam" id="NF009466">
    <property type="entry name" value="PRK12826.1-2"/>
    <property type="match status" value="1"/>
</dbReference>
<accession>A0A6L5GT22</accession>
<gene>
    <name evidence="12" type="primary">fabG</name>
    <name evidence="12" type="ORF">FRC53_08215</name>
</gene>
<dbReference type="FunFam" id="3.40.50.720:FF:000115">
    <property type="entry name" value="3-oxoacyl-[acyl-carrier-protein] reductase FabG"/>
    <property type="match status" value="1"/>
</dbReference>
<dbReference type="GO" id="GO:0006633">
    <property type="term" value="P:fatty acid biosynthetic process"/>
    <property type="evidence" value="ECO:0007669"/>
    <property type="project" value="UniProtKB-UniPathway"/>
</dbReference>